<organism evidence="1 2">
    <name type="scientific">Ezakiella coagulans</name>
    <dbReference type="NCBI Taxonomy" id="46507"/>
    <lineage>
        <taxon>Bacteria</taxon>
        <taxon>Bacillati</taxon>
        <taxon>Bacillota</taxon>
        <taxon>Tissierellia</taxon>
        <taxon>Ezakiella</taxon>
    </lineage>
</organism>
<name>A0A2U1E4P2_9FIRM</name>
<reference evidence="1 2" key="1">
    <citation type="submission" date="2018-04" db="EMBL/GenBank/DDBJ databases">
        <title>Genomic Encyclopedia of Type Strains, Phase IV (KMG-IV): sequencing the most valuable type-strain genomes for metagenomic binning, comparative biology and taxonomic classification.</title>
        <authorList>
            <person name="Goeker M."/>
        </authorList>
    </citation>
    <scope>NUCLEOTIDE SEQUENCE [LARGE SCALE GENOMIC DNA]</scope>
    <source>
        <strain evidence="1 2">DSM 20705</strain>
    </source>
</reference>
<protein>
    <submittedName>
        <fullName evidence="1">Uncharacterized protein</fullName>
    </submittedName>
</protein>
<evidence type="ECO:0000313" key="2">
    <source>
        <dbReference type="Proteomes" id="UP000245793"/>
    </source>
</evidence>
<dbReference type="AlphaFoldDB" id="A0A2U1E4P2"/>
<sequence>MKININTEVVEMMIFFWSSVAEKEKVAEPYIISVAERPEMKLIYDDEFKEEGVRSVLSAISNRELLNGGSKRDKRFWNNNMWMMEDLGVMEAMIAPMKQLNLQEDEANLSTKSGYDEVNVIFVPGTTDFFKVVGNNLVVNFFKIAVDIFGGTGEVTFDGKTLKEAIEDKIKTM</sequence>
<comment type="caution">
    <text evidence="1">The sequence shown here is derived from an EMBL/GenBank/DDBJ whole genome shotgun (WGS) entry which is preliminary data.</text>
</comment>
<gene>
    <name evidence="1" type="ORF">C7381_103155</name>
</gene>
<keyword evidence="2" id="KW-1185">Reference proteome</keyword>
<proteinExistence type="predicted"/>
<accession>A0A2U1E4P2</accession>
<evidence type="ECO:0000313" key="1">
    <source>
        <dbReference type="EMBL" id="PVY94916.1"/>
    </source>
</evidence>
<dbReference type="EMBL" id="QEKV01000003">
    <property type="protein sequence ID" value="PVY94916.1"/>
    <property type="molecule type" value="Genomic_DNA"/>
</dbReference>
<dbReference type="Proteomes" id="UP000245793">
    <property type="component" value="Unassembled WGS sequence"/>
</dbReference>
<dbReference type="RefSeq" id="WP_034546481.1">
    <property type="nucleotide sequence ID" value="NZ_QEKV01000003.1"/>
</dbReference>